<evidence type="ECO:0000313" key="2">
    <source>
        <dbReference type="EMBL" id="AZP19760.1"/>
    </source>
</evidence>
<gene>
    <name evidence="2" type="ORF">EJC51_29045</name>
</gene>
<dbReference type="RefSeq" id="WP_126273782.1">
    <property type="nucleotide sequence ID" value="NZ_CP034463.1"/>
</dbReference>
<feature type="transmembrane region" description="Helical" evidence="1">
    <location>
        <begin position="93"/>
        <end position="113"/>
    </location>
</feature>
<feature type="transmembrane region" description="Helical" evidence="1">
    <location>
        <begin position="12"/>
        <end position="34"/>
    </location>
</feature>
<accession>A0A3S9I5Z1</accession>
<dbReference type="KEGG" id="saqu:EJC51_29045"/>
<evidence type="ECO:0000313" key="3">
    <source>
        <dbReference type="Proteomes" id="UP000280197"/>
    </source>
</evidence>
<keyword evidence="3" id="KW-1185">Reference proteome</keyword>
<dbReference type="AlphaFoldDB" id="A0A3S9I5Z1"/>
<reference evidence="2 3" key="1">
    <citation type="submission" date="2018-12" db="EMBL/GenBank/DDBJ databases">
        <authorList>
            <person name="Li K."/>
        </authorList>
    </citation>
    <scope>NUCLEOTIDE SEQUENCE [LARGE SCALE GENOMIC DNA]</scope>
    <source>
        <strain evidence="3">CR22</strain>
    </source>
</reference>
<feature type="transmembrane region" description="Helical" evidence="1">
    <location>
        <begin position="59"/>
        <end position="81"/>
    </location>
</feature>
<name>A0A3S9I5Z1_9ACTN</name>
<dbReference type="Proteomes" id="UP000280197">
    <property type="component" value="Chromosome"/>
</dbReference>
<proteinExistence type="predicted"/>
<dbReference type="EMBL" id="CP034463">
    <property type="protein sequence ID" value="AZP19760.1"/>
    <property type="molecule type" value="Genomic_DNA"/>
</dbReference>
<keyword evidence="1" id="KW-0472">Membrane</keyword>
<organism evidence="2 3">
    <name type="scientific">Streptomyces aquilus</name>
    <dbReference type="NCBI Taxonomy" id="2548456"/>
    <lineage>
        <taxon>Bacteria</taxon>
        <taxon>Bacillati</taxon>
        <taxon>Actinomycetota</taxon>
        <taxon>Actinomycetes</taxon>
        <taxon>Kitasatosporales</taxon>
        <taxon>Streptomycetaceae</taxon>
        <taxon>Streptomyces</taxon>
    </lineage>
</organism>
<evidence type="ECO:0000256" key="1">
    <source>
        <dbReference type="SAM" id="Phobius"/>
    </source>
</evidence>
<protein>
    <submittedName>
        <fullName evidence="2">Uncharacterized protein</fullName>
    </submittedName>
</protein>
<sequence>MSDNALAERAPGSWVAPLVSTLVTFPACGVAYLVGGFSAMACDSCGEGEADAFESSFGVAFPVLLGGLGIALVLLFVSWALPWERRYLARRAVFALSAPLMVPFAYVVFAALVDWP</sequence>
<keyword evidence="1" id="KW-0812">Transmembrane</keyword>
<keyword evidence="1" id="KW-1133">Transmembrane helix</keyword>